<reference evidence="2" key="1">
    <citation type="submission" date="2014-12" db="EMBL/GenBank/DDBJ databases">
        <title>Insight into the proteome of Arion vulgaris.</title>
        <authorList>
            <person name="Aradska J."/>
            <person name="Bulat T."/>
            <person name="Smidak R."/>
            <person name="Sarate P."/>
            <person name="Gangsoo J."/>
            <person name="Sialana F."/>
            <person name="Bilban M."/>
            <person name="Lubec G."/>
        </authorList>
    </citation>
    <scope>NUCLEOTIDE SEQUENCE</scope>
    <source>
        <tissue evidence="2">Skin</tissue>
    </source>
</reference>
<accession>A0A0B6Y9J5</accession>
<evidence type="ECO:0000313" key="2">
    <source>
        <dbReference type="EMBL" id="CEK52972.1"/>
    </source>
</evidence>
<feature type="region of interest" description="Disordered" evidence="1">
    <location>
        <begin position="53"/>
        <end position="79"/>
    </location>
</feature>
<evidence type="ECO:0000256" key="1">
    <source>
        <dbReference type="SAM" id="MobiDB-lite"/>
    </source>
</evidence>
<feature type="compositionally biased region" description="Basic residues" evidence="1">
    <location>
        <begin position="53"/>
        <end position="62"/>
    </location>
</feature>
<sequence length="198" mass="21942">QKFLKSTTQLTVRCPSCDHINKRPIIDNQAKLTLKEKLQNSEITVEPTVSVVKKRKKKKKRTPKDNNSGIIIPGANHDLNKSASEDVMSSPMEVSNHLPHLPNSFSTPLPAKRQTYVSAKALNTSTNAKSYFLKGAFSTPITGKLPGSFSNFGQMTSQKKEKKVIQSSGHVNKKMKHKQLQEFLSQESTAVKKPASLT</sequence>
<protein>
    <submittedName>
        <fullName evidence="2">Uncharacterized protein</fullName>
    </submittedName>
</protein>
<name>A0A0B6Y9J5_9EUPU</name>
<feature type="non-terminal residue" evidence="2">
    <location>
        <position position="1"/>
    </location>
</feature>
<dbReference type="EMBL" id="HACG01006107">
    <property type="protein sequence ID" value="CEK52972.1"/>
    <property type="molecule type" value="Transcribed_RNA"/>
</dbReference>
<gene>
    <name evidence="2" type="primary">ORF18640</name>
</gene>
<proteinExistence type="predicted"/>
<organism evidence="2">
    <name type="scientific">Arion vulgaris</name>
    <dbReference type="NCBI Taxonomy" id="1028688"/>
    <lineage>
        <taxon>Eukaryota</taxon>
        <taxon>Metazoa</taxon>
        <taxon>Spiralia</taxon>
        <taxon>Lophotrochozoa</taxon>
        <taxon>Mollusca</taxon>
        <taxon>Gastropoda</taxon>
        <taxon>Heterobranchia</taxon>
        <taxon>Euthyneura</taxon>
        <taxon>Panpulmonata</taxon>
        <taxon>Eupulmonata</taxon>
        <taxon>Stylommatophora</taxon>
        <taxon>Helicina</taxon>
        <taxon>Arionoidea</taxon>
        <taxon>Arionidae</taxon>
        <taxon>Arion</taxon>
    </lineage>
</organism>
<feature type="non-terminal residue" evidence="2">
    <location>
        <position position="198"/>
    </location>
</feature>
<dbReference type="AlphaFoldDB" id="A0A0B6Y9J5"/>